<name>A0A1H7Y0W7_STRJI</name>
<organism evidence="3 4">
    <name type="scientific">Streptacidiphilus jiangxiensis</name>
    <dbReference type="NCBI Taxonomy" id="235985"/>
    <lineage>
        <taxon>Bacteria</taxon>
        <taxon>Bacillati</taxon>
        <taxon>Actinomycetota</taxon>
        <taxon>Actinomycetes</taxon>
        <taxon>Kitasatosporales</taxon>
        <taxon>Streptomycetaceae</taxon>
        <taxon>Streptacidiphilus</taxon>
    </lineage>
</organism>
<reference evidence="4" key="1">
    <citation type="submission" date="2016-10" db="EMBL/GenBank/DDBJ databases">
        <authorList>
            <person name="Varghese N."/>
        </authorList>
    </citation>
    <scope>NUCLEOTIDE SEQUENCE [LARGE SCALE GENOMIC DNA]</scope>
    <source>
        <strain evidence="4">DSM 45096 / BCRC 16803 / CGMCC 4.1857 / CIP 109030 / JCM 12277 / KCTC 19219 / NBRC 100920 / 33214</strain>
    </source>
</reference>
<keyword evidence="2" id="KW-1133">Transmembrane helix</keyword>
<dbReference type="Proteomes" id="UP000183015">
    <property type="component" value="Unassembled WGS sequence"/>
</dbReference>
<keyword evidence="2" id="KW-0812">Transmembrane</keyword>
<feature type="compositionally biased region" description="Polar residues" evidence="1">
    <location>
        <begin position="55"/>
        <end position="69"/>
    </location>
</feature>
<accession>A0A1H7Y0W7</accession>
<evidence type="ECO:0000313" key="4">
    <source>
        <dbReference type="Proteomes" id="UP000183015"/>
    </source>
</evidence>
<proteinExistence type="predicted"/>
<dbReference type="EMBL" id="FOAZ01000026">
    <property type="protein sequence ID" value="SEM38988.1"/>
    <property type="molecule type" value="Genomic_DNA"/>
</dbReference>
<evidence type="ECO:0000256" key="1">
    <source>
        <dbReference type="SAM" id="MobiDB-lite"/>
    </source>
</evidence>
<dbReference type="eggNOG" id="ENOG5033DYY">
    <property type="taxonomic scope" value="Bacteria"/>
</dbReference>
<sequence length="266" mass="27494">MSVSDDQPHTRTRLPAGEQPMGPQAPGFGRLRMLGGVFVVVFLLVIAVAVINRTNGSPTTGPATHSNDAGTAVSPTAPTGTQPVTTTAHGIGVQYPHTSEGAQSAAANYSVALGSSEMYATASRHAIIATVADPSAMATLNSRFDASYSAEAAQFGLTNGRAPSGLTFVSRSVPVGTKIDGFTDSGATVEIWSTSIGGLAGQGSTRPVTEYWYTLTLRLVWSGNDWKVNDFSQVSGPTPISGSQAVSSYGDLASAVNQFGGFRYAR</sequence>
<evidence type="ECO:0000313" key="3">
    <source>
        <dbReference type="EMBL" id="SEM38988.1"/>
    </source>
</evidence>
<protein>
    <submittedName>
        <fullName evidence="3">Uncharacterized protein</fullName>
    </submittedName>
</protein>
<dbReference type="STRING" id="235985.SAMN05414137_1267"/>
<dbReference type="RefSeq" id="WP_042460173.1">
    <property type="nucleotide sequence ID" value="NZ_BBPN01000066.1"/>
</dbReference>
<keyword evidence="2" id="KW-0472">Membrane</keyword>
<dbReference type="AlphaFoldDB" id="A0A1H7Y0W7"/>
<keyword evidence="4" id="KW-1185">Reference proteome</keyword>
<dbReference type="OrthoDB" id="3209305at2"/>
<feature type="region of interest" description="Disordered" evidence="1">
    <location>
        <begin position="1"/>
        <end position="23"/>
    </location>
</feature>
<gene>
    <name evidence="3" type="ORF">SAMN05414137_1267</name>
</gene>
<feature type="region of interest" description="Disordered" evidence="1">
    <location>
        <begin position="55"/>
        <end position="76"/>
    </location>
</feature>
<feature type="transmembrane region" description="Helical" evidence="2">
    <location>
        <begin position="31"/>
        <end position="51"/>
    </location>
</feature>
<evidence type="ECO:0000256" key="2">
    <source>
        <dbReference type="SAM" id="Phobius"/>
    </source>
</evidence>